<dbReference type="OrthoDB" id="433414at2759"/>
<dbReference type="PANTHER" id="PTHR13017:SF0">
    <property type="entry name" value="METHENYLTETRAHYDROFOLATE SYNTHASE DOMAIN-CONTAINING PROTEIN"/>
    <property type="match status" value="1"/>
</dbReference>
<evidence type="ECO:0000313" key="1">
    <source>
        <dbReference type="EMBL" id="KAF2192430.1"/>
    </source>
</evidence>
<sequence length="297" mass="33597">MASQSQHPNPKLAISHRIWSSLLPHAVPDSRYNYDFSFFIPDFRNSSAAIDRLTDLPCYNLARTVFITPDNCLEQLRLRALKDGKKVLTTTYAIRRGFWLLDPRTMNEEKFEIASLLDGMEKSGIGRQLTWTQMQEEDIKVDLCATGAVAVNEKGVSFGMGHGLYDLEWGMLVDRKVVELRTPTIVLVHECQVIDGAEEMRTEAWDTVCDFVVTPERVIEVEEAVKPSCGILWDKLKPSLMEAILPLQELKGIQMMEKIMQGAGTVQESNMPGQSIPESDELMGIQMVERIMKGYKP</sequence>
<dbReference type="EMBL" id="ML994615">
    <property type="protein sequence ID" value="KAF2192430.1"/>
    <property type="molecule type" value="Genomic_DNA"/>
</dbReference>
<organism evidence="1 2">
    <name type="scientific">Zopfia rhizophila CBS 207.26</name>
    <dbReference type="NCBI Taxonomy" id="1314779"/>
    <lineage>
        <taxon>Eukaryota</taxon>
        <taxon>Fungi</taxon>
        <taxon>Dikarya</taxon>
        <taxon>Ascomycota</taxon>
        <taxon>Pezizomycotina</taxon>
        <taxon>Dothideomycetes</taxon>
        <taxon>Dothideomycetes incertae sedis</taxon>
        <taxon>Zopfiaceae</taxon>
        <taxon>Zopfia</taxon>
    </lineage>
</organism>
<dbReference type="SUPFAM" id="SSF100950">
    <property type="entry name" value="NagB/RpiA/CoA transferase-like"/>
    <property type="match status" value="1"/>
</dbReference>
<dbReference type="GO" id="GO:0005737">
    <property type="term" value="C:cytoplasm"/>
    <property type="evidence" value="ECO:0007669"/>
    <property type="project" value="TreeGrafter"/>
</dbReference>
<dbReference type="InterPro" id="IPR002698">
    <property type="entry name" value="FTHF_cligase"/>
</dbReference>
<dbReference type="InterPro" id="IPR037171">
    <property type="entry name" value="NagB/RpiA_transferase-like"/>
</dbReference>
<dbReference type="PANTHER" id="PTHR13017">
    <property type="entry name" value="5-FORMYLTETRAHYDROFOLATE CYCLO-LIGASE-RELATED"/>
    <property type="match status" value="1"/>
</dbReference>
<evidence type="ECO:0008006" key="3">
    <source>
        <dbReference type="Google" id="ProtNLM"/>
    </source>
</evidence>
<dbReference type="Pfam" id="PF01812">
    <property type="entry name" value="5-FTHF_cyc-lig"/>
    <property type="match status" value="1"/>
</dbReference>
<keyword evidence="2" id="KW-1185">Reference proteome</keyword>
<dbReference type="Proteomes" id="UP000800200">
    <property type="component" value="Unassembled WGS sequence"/>
</dbReference>
<gene>
    <name evidence="1" type="ORF">K469DRAFT_553769</name>
</gene>
<dbReference type="AlphaFoldDB" id="A0A6A6EQR2"/>
<dbReference type="Gene3D" id="3.40.50.10420">
    <property type="entry name" value="NagB/RpiA/CoA transferase-like"/>
    <property type="match status" value="1"/>
</dbReference>
<name>A0A6A6EQR2_9PEZI</name>
<dbReference type="InterPro" id="IPR024185">
    <property type="entry name" value="FTHF_cligase-like_sf"/>
</dbReference>
<reference evidence="1" key="1">
    <citation type="journal article" date="2020" name="Stud. Mycol.">
        <title>101 Dothideomycetes genomes: a test case for predicting lifestyles and emergence of pathogens.</title>
        <authorList>
            <person name="Haridas S."/>
            <person name="Albert R."/>
            <person name="Binder M."/>
            <person name="Bloem J."/>
            <person name="Labutti K."/>
            <person name="Salamov A."/>
            <person name="Andreopoulos B."/>
            <person name="Baker S."/>
            <person name="Barry K."/>
            <person name="Bills G."/>
            <person name="Bluhm B."/>
            <person name="Cannon C."/>
            <person name="Castanera R."/>
            <person name="Culley D."/>
            <person name="Daum C."/>
            <person name="Ezra D."/>
            <person name="Gonzalez J."/>
            <person name="Henrissat B."/>
            <person name="Kuo A."/>
            <person name="Liang C."/>
            <person name="Lipzen A."/>
            <person name="Lutzoni F."/>
            <person name="Magnuson J."/>
            <person name="Mondo S."/>
            <person name="Nolan M."/>
            <person name="Ohm R."/>
            <person name="Pangilinan J."/>
            <person name="Park H.-J."/>
            <person name="Ramirez L."/>
            <person name="Alfaro M."/>
            <person name="Sun H."/>
            <person name="Tritt A."/>
            <person name="Yoshinaga Y."/>
            <person name="Zwiers L.-H."/>
            <person name="Turgeon B."/>
            <person name="Goodwin S."/>
            <person name="Spatafora J."/>
            <person name="Crous P."/>
            <person name="Grigoriev I."/>
        </authorList>
    </citation>
    <scope>NUCLEOTIDE SEQUENCE</scope>
    <source>
        <strain evidence="1">CBS 207.26</strain>
    </source>
</reference>
<accession>A0A6A6EQR2</accession>
<evidence type="ECO:0000313" key="2">
    <source>
        <dbReference type="Proteomes" id="UP000800200"/>
    </source>
</evidence>
<proteinExistence type="predicted"/>
<protein>
    <recommendedName>
        <fullName evidence="3">5-formyltetrahydrofolate cyclo-ligase</fullName>
    </recommendedName>
</protein>